<comment type="caution">
    <text evidence="2">The sequence shown here is derived from an EMBL/GenBank/DDBJ whole genome shotgun (WGS) entry which is preliminary data.</text>
</comment>
<keyword evidence="1" id="KW-0472">Membrane</keyword>
<evidence type="ECO:0000313" key="3">
    <source>
        <dbReference type="Proteomes" id="UP000297258"/>
    </source>
</evidence>
<keyword evidence="3" id="KW-1185">Reference proteome</keyword>
<dbReference type="EMBL" id="SPUM01000124">
    <property type="protein sequence ID" value="TFW29425.1"/>
    <property type="molecule type" value="Genomic_DNA"/>
</dbReference>
<evidence type="ECO:0000313" key="2">
    <source>
        <dbReference type="EMBL" id="TFW29425.1"/>
    </source>
</evidence>
<organism evidence="2 3">
    <name type="scientific">Massilia horti</name>
    <dbReference type="NCBI Taxonomy" id="2562153"/>
    <lineage>
        <taxon>Bacteria</taxon>
        <taxon>Pseudomonadati</taxon>
        <taxon>Pseudomonadota</taxon>
        <taxon>Betaproteobacteria</taxon>
        <taxon>Burkholderiales</taxon>
        <taxon>Oxalobacteraceae</taxon>
        <taxon>Telluria group</taxon>
        <taxon>Massilia</taxon>
    </lineage>
</organism>
<protein>
    <submittedName>
        <fullName evidence="2">Uncharacterized protein</fullName>
    </submittedName>
</protein>
<dbReference type="Proteomes" id="UP000297258">
    <property type="component" value="Unassembled WGS sequence"/>
</dbReference>
<feature type="transmembrane region" description="Helical" evidence="1">
    <location>
        <begin position="29"/>
        <end position="47"/>
    </location>
</feature>
<keyword evidence="1" id="KW-0812">Transmembrane</keyword>
<reference evidence="2 3" key="1">
    <citation type="submission" date="2019-03" db="EMBL/GenBank/DDBJ databases">
        <title>Draft genome of Massilia hortus sp. nov., a novel bacterial species of the Oxalobacteraceae family.</title>
        <authorList>
            <person name="Peta V."/>
            <person name="Raths R."/>
            <person name="Bucking H."/>
        </authorList>
    </citation>
    <scope>NUCLEOTIDE SEQUENCE [LARGE SCALE GENOMIC DNA]</scope>
    <source>
        <strain evidence="2 3">ONC3</strain>
    </source>
</reference>
<dbReference type="RefSeq" id="WP_135191219.1">
    <property type="nucleotide sequence ID" value="NZ_SPUM01000124.1"/>
</dbReference>
<name>A0A4Y9SSG6_9BURK</name>
<dbReference type="AlphaFoldDB" id="A0A4Y9SSG6"/>
<sequence length="76" mass="8357">MGSIWVVFATLITQRINWRGSGRFERGPVAALTVLVVSSGIILYSLLPARHAAAEITAGSEKGRVRIPVKGRRRRE</sequence>
<proteinExistence type="predicted"/>
<evidence type="ECO:0000256" key="1">
    <source>
        <dbReference type="SAM" id="Phobius"/>
    </source>
</evidence>
<gene>
    <name evidence="2" type="ORF">E4O92_18960</name>
</gene>
<keyword evidence="1" id="KW-1133">Transmembrane helix</keyword>
<accession>A0A4Y9SSG6</accession>